<dbReference type="Proteomes" id="UP000474957">
    <property type="component" value="Unassembled WGS sequence"/>
</dbReference>
<keyword evidence="1" id="KW-0472">Membrane</keyword>
<comment type="caution">
    <text evidence="2">The sequence shown here is derived from an EMBL/GenBank/DDBJ whole genome shotgun (WGS) entry which is preliminary data.</text>
</comment>
<proteinExistence type="predicted"/>
<dbReference type="RefSeq" id="WP_154449145.1">
    <property type="nucleotide sequence ID" value="NZ_WIND01000024.1"/>
</dbReference>
<feature type="transmembrane region" description="Helical" evidence="1">
    <location>
        <begin position="52"/>
        <end position="79"/>
    </location>
</feature>
<accession>A0A6L5Z6N2</accession>
<protein>
    <submittedName>
        <fullName evidence="2">Uncharacterized protein</fullName>
    </submittedName>
</protein>
<reference evidence="2 3" key="1">
    <citation type="submission" date="2019-10" db="EMBL/GenBank/DDBJ databases">
        <title>Cognatihalovulum marinum gen. nov. sp. nov., a new member of the family Rhodobacteraceae isolated from deep seawater of the Northwest Indian Ocean.</title>
        <authorList>
            <person name="Ruan C."/>
            <person name="Wang J."/>
            <person name="Zheng X."/>
            <person name="Song L."/>
            <person name="Zhu Y."/>
            <person name="Huang Y."/>
            <person name="Lu Z."/>
            <person name="Du W."/>
            <person name="Huang L."/>
            <person name="Dai X."/>
        </authorList>
    </citation>
    <scope>NUCLEOTIDE SEQUENCE [LARGE SCALE GENOMIC DNA]</scope>
    <source>
        <strain evidence="2 3">2CG4</strain>
    </source>
</reference>
<gene>
    <name evidence="2" type="ORF">GE300_19220</name>
</gene>
<name>A0A6L5Z6N2_9RHOB</name>
<keyword evidence="3" id="KW-1185">Reference proteome</keyword>
<evidence type="ECO:0000313" key="2">
    <source>
        <dbReference type="EMBL" id="MSU91714.1"/>
    </source>
</evidence>
<dbReference type="EMBL" id="WIND01000024">
    <property type="protein sequence ID" value="MSU91714.1"/>
    <property type="molecule type" value="Genomic_DNA"/>
</dbReference>
<sequence>MLYLLGAGLFVFAYSALAAGMTLLPLPEEIRTNLSESGANWAGLSENLPYQLLIHLAAGFLFGILVTVYAVISWPVIAFSGATRRVLRRATALYAVVVAVNMALVAALVAAG</sequence>
<organism evidence="2 3">
    <name type="scientific">Halovulum marinum</name>
    <dbReference type="NCBI Taxonomy" id="2662447"/>
    <lineage>
        <taxon>Bacteria</taxon>
        <taxon>Pseudomonadati</taxon>
        <taxon>Pseudomonadota</taxon>
        <taxon>Alphaproteobacteria</taxon>
        <taxon>Rhodobacterales</taxon>
        <taxon>Paracoccaceae</taxon>
        <taxon>Halovulum</taxon>
    </lineage>
</organism>
<keyword evidence="1" id="KW-0812">Transmembrane</keyword>
<dbReference type="AlphaFoldDB" id="A0A6L5Z6N2"/>
<keyword evidence="1" id="KW-1133">Transmembrane helix</keyword>
<evidence type="ECO:0000256" key="1">
    <source>
        <dbReference type="SAM" id="Phobius"/>
    </source>
</evidence>
<evidence type="ECO:0000313" key="3">
    <source>
        <dbReference type="Proteomes" id="UP000474957"/>
    </source>
</evidence>
<feature type="transmembrane region" description="Helical" evidence="1">
    <location>
        <begin position="91"/>
        <end position="111"/>
    </location>
</feature>